<protein>
    <recommendedName>
        <fullName evidence="1">GGDEF domain-containing protein</fullName>
    </recommendedName>
</protein>
<dbReference type="Gene3D" id="3.30.70.270">
    <property type="match status" value="1"/>
</dbReference>
<feature type="domain" description="GGDEF" evidence="1">
    <location>
        <begin position="1"/>
        <end position="38"/>
    </location>
</feature>
<dbReference type="EMBL" id="BARW01043258">
    <property type="protein sequence ID" value="GAJ18771.1"/>
    <property type="molecule type" value="Genomic_DNA"/>
</dbReference>
<dbReference type="InterPro" id="IPR043128">
    <property type="entry name" value="Rev_trsase/Diguanyl_cyclase"/>
</dbReference>
<dbReference type="AlphaFoldDB" id="X1VQ46"/>
<feature type="non-terminal residue" evidence="2">
    <location>
        <position position="38"/>
    </location>
</feature>
<dbReference type="PROSITE" id="PS50887">
    <property type="entry name" value="GGDEF"/>
    <property type="match status" value="1"/>
</dbReference>
<gene>
    <name evidence="2" type="ORF">S12H4_63491</name>
</gene>
<proteinExistence type="predicted"/>
<comment type="caution">
    <text evidence="2">The sequence shown here is derived from an EMBL/GenBank/DDBJ whole genome shotgun (WGS) entry which is preliminary data.</text>
</comment>
<dbReference type="InterPro" id="IPR000160">
    <property type="entry name" value="GGDEF_dom"/>
</dbReference>
<evidence type="ECO:0000313" key="2">
    <source>
        <dbReference type="EMBL" id="GAJ18771.1"/>
    </source>
</evidence>
<dbReference type="SUPFAM" id="SSF55073">
    <property type="entry name" value="Nucleotide cyclase"/>
    <property type="match status" value="1"/>
</dbReference>
<name>X1VQ46_9ZZZZ</name>
<feature type="non-terminal residue" evidence="2">
    <location>
        <position position="1"/>
    </location>
</feature>
<accession>X1VQ46</accession>
<organism evidence="2">
    <name type="scientific">marine sediment metagenome</name>
    <dbReference type="NCBI Taxonomy" id="412755"/>
    <lineage>
        <taxon>unclassified sequences</taxon>
        <taxon>metagenomes</taxon>
        <taxon>ecological metagenomes</taxon>
    </lineage>
</organism>
<dbReference type="InterPro" id="IPR029787">
    <property type="entry name" value="Nucleotide_cyclase"/>
</dbReference>
<sequence>ARFGGDEFVVLMPMSDESNGRELSKRIQGLIDEWNEKS</sequence>
<reference evidence="2" key="1">
    <citation type="journal article" date="2014" name="Front. Microbiol.">
        <title>High frequency of phylogenetically diverse reductive dehalogenase-homologous genes in deep subseafloor sedimentary metagenomes.</title>
        <authorList>
            <person name="Kawai M."/>
            <person name="Futagami T."/>
            <person name="Toyoda A."/>
            <person name="Takaki Y."/>
            <person name="Nishi S."/>
            <person name="Hori S."/>
            <person name="Arai W."/>
            <person name="Tsubouchi T."/>
            <person name="Morono Y."/>
            <person name="Uchiyama I."/>
            <person name="Ito T."/>
            <person name="Fujiyama A."/>
            <person name="Inagaki F."/>
            <person name="Takami H."/>
        </authorList>
    </citation>
    <scope>NUCLEOTIDE SEQUENCE</scope>
    <source>
        <strain evidence="2">Expedition CK06-06</strain>
    </source>
</reference>
<evidence type="ECO:0000259" key="1">
    <source>
        <dbReference type="PROSITE" id="PS50887"/>
    </source>
</evidence>